<proteinExistence type="predicted"/>
<reference evidence="3 4" key="1">
    <citation type="submission" date="2020-07" db="EMBL/GenBank/DDBJ databases">
        <title>Genomic Encyclopedia of Type Strains, Phase IV (KMG-V): Genome sequencing to study the core and pangenomes of soil and plant-associated prokaryotes.</title>
        <authorList>
            <person name="Whitman W."/>
        </authorList>
    </citation>
    <scope>NUCLEOTIDE SEQUENCE [LARGE SCALE GENOMIC DNA]</scope>
    <source>
        <strain evidence="3 4">X4EP2</strain>
    </source>
</reference>
<keyword evidence="2" id="KW-0732">Signal</keyword>
<evidence type="ECO:0000313" key="3">
    <source>
        <dbReference type="EMBL" id="NYF80143.1"/>
    </source>
</evidence>
<keyword evidence="4" id="KW-1185">Reference proteome</keyword>
<dbReference type="RefSeq" id="WP_179491311.1">
    <property type="nucleotide sequence ID" value="NZ_JACCCW010000002.1"/>
</dbReference>
<comment type="caution">
    <text evidence="3">The sequence shown here is derived from an EMBL/GenBank/DDBJ whole genome shotgun (WGS) entry which is preliminary data.</text>
</comment>
<sequence>MIKNPIQFFAAPLVAGLLLVTMPALAQHPGGGGHVGGGFAPQHGPAPFRGTPNTQPNRNFADHPGHPNAPHVEPNGHWVGHDTGRNDQNYHLDHPWQHGHFTGGFGPSHVWHLGGGGPARFGFGGFFFDVAPYDYGYCDGWNWDGDDIVIYDDPDHPGWYLAYNQRLGTYVHVEYLGG</sequence>
<dbReference type="Proteomes" id="UP000589520">
    <property type="component" value="Unassembled WGS sequence"/>
</dbReference>
<evidence type="ECO:0000256" key="1">
    <source>
        <dbReference type="SAM" id="MobiDB-lite"/>
    </source>
</evidence>
<feature type="chain" id="PRO_5031023470" evidence="2">
    <location>
        <begin position="27"/>
        <end position="178"/>
    </location>
</feature>
<evidence type="ECO:0000256" key="2">
    <source>
        <dbReference type="SAM" id="SignalP"/>
    </source>
</evidence>
<dbReference type="EMBL" id="JACCCW010000002">
    <property type="protein sequence ID" value="NYF80143.1"/>
    <property type="molecule type" value="Genomic_DNA"/>
</dbReference>
<name>A0A7Y9TTN8_9BACT</name>
<feature type="signal peptide" evidence="2">
    <location>
        <begin position="1"/>
        <end position="26"/>
    </location>
</feature>
<feature type="region of interest" description="Disordered" evidence="1">
    <location>
        <begin position="33"/>
        <end position="86"/>
    </location>
</feature>
<protein>
    <submittedName>
        <fullName evidence="3">Uncharacterized protein</fullName>
    </submittedName>
</protein>
<organism evidence="3 4">
    <name type="scientific">Granulicella arctica</name>
    <dbReference type="NCBI Taxonomy" id="940613"/>
    <lineage>
        <taxon>Bacteria</taxon>
        <taxon>Pseudomonadati</taxon>
        <taxon>Acidobacteriota</taxon>
        <taxon>Terriglobia</taxon>
        <taxon>Terriglobales</taxon>
        <taxon>Acidobacteriaceae</taxon>
        <taxon>Granulicella</taxon>
    </lineage>
</organism>
<gene>
    <name evidence="3" type="ORF">HDF17_002463</name>
</gene>
<dbReference type="AlphaFoldDB" id="A0A7Y9TTN8"/>
<accession>A0A7Y9TTN8</accession>
<evidence type="ECO:0000313" key="4">
    <source>
        <dbReference type="Proteomes" id="UP000589520"/>
    </source>
</evidence>